<dbReference type="SUPFAM" id="SSF52172">
    <property type="entry name" value="CheY-like"/>
    <property type="match status" value="1"/>
</dbReference>
<name>A0ABX8Z3W0_9NEIS</name>
<evidence type="ECO:0000256" key="2">
    <source>
        <dbReference type="PROSITE-ProRule" id="PRU00169"/>
    </source>
</evidence>
<evidence type="ECO:0000259" key="3">
    <source>
        <dbReference type="PROSITE" id="PS50110"/>
    </source>
</evidence>
<evidence type="ECO:0000313" key="4">
    <source>
        <dbReference type="EMBL" id="QZA77246.1"/>
    </source>
</evidence>
<proteinExistence type="predicted"/>
<dbReference type="CDD" id="cd17574">
    <property type="entry name" value="REC_OmpR"/>
    <property type="match status" value="1"/>
</dbReference>
<keyword evidence="1 2" id="KW-0597">Phosphoprotein</keyword>
<evidence type="ECO:0000256" key="1">
    <source>
        <dbReference type="ARBA" id="ARBA00022553"/>
    </source>
</evidence>
<dbReference type="Gene3D" id="3.40.50.2300">
    <property type="match status" value="1"/>
</dbReference>
<feature type="domain" description="Response regulatory" evidence="3">
    <location>
        <begin position="148"/>
        <end position="264"/>
    </location>
</feature>
<dbReference type="RefSeq" id="WP_221005629.1">
    <property type="nucleotide sequence ID" value="NZ_CP081150.1"/>
</dbReference>
<dbReference type="InterPro" id="IPR001789">
    <property type="entry name" value="Sig_transdc_resp-reg_receiver"/>
</dbReference>
<reference evidence="4 5" key="1">
    <citation type="submission" date="2021-08" db="EMBL/GenBank/DDBJ databases">
        <title>complete genome sequencing of Deefgea sp. D25.</title>
        <authorList>
            <person name="Bae J.-W."/>
            <person name="Gim D.-H."/>
        </authorList>
    </citation>
    <scope>NUCLEOTIDE SEQUENCE [LARGE SCALE GENOMIC DNA]</scope>
    <source>
        <strain evidence="4 5">D25</strain>
    </source>
</reference>
<dbReference type="Pfam" id="PF00072">
    <property type="entry name" value="Response_reg"/>
    <property type="match status" value="1"/>
</dbReference>
<dbReference type="EMBL" id="CP081150">
    <property type="protein sequence ID" value="QZA77246.1"/>
    <property type="molecule type" value="Genomic_DNA"/>
</dbReference>
<dbReference type="SMART" id="SM00448">
    <property type="entry name" value="REC"/>
    <property type="match status" value="1"/>
</dbReference>
<organism evidence="4 5">
    <name type="scientific">Deefgea tanakiae</name>
    <dbReference type="NCBI Taxonomy" id="2865840"/>
    <lineage>
        <taxon>Bacteria</taxon>
        <taxon>Pseudomonadati</taxon>
        <taxon>Pseudomonadota</taxon>
        <taxon>Betaproteobacteria</taxon>
        <taxon>Neisseriales</taxon>
        <taxon>Chitinibacteraceae</taxon>
        <taxon>Deefgea</taxon>
    </lineage>
</organism>
<dbReference type="PANTHER" id="PTHR44591">
    <property type="entry name" value="STRESS RESPONSE REGULATOR PROTEIN 1"/>
    <property type="match status" value="1"/>
</dbReference>
<dbReference type="PROSITE" id="PS50110">
    <property type="entry name" value="RESPONSE_REGULATORY"/>
    <property type="match status" value="1"/>
</dbReference>
<sequence>MTQRRSFAITLLGLTESEVRLVKSICALTASRARSYYVQEDLQQKADIYIANAESSAVLDILRRLNRHNRMPVIYVSRTEIELGEYQLKRPMLPTTLLKRLETVTISAHNFTPELAQLGAADLQGSNPESNRLINQVLSSNAPKECFRALIVDDSPTVRKQLELFLRLQGGKIDCAETGEAGITLANDNDYDMIFLDVVLPNADGYQVCRTIRKNRHTKNTPVIMLTSKSSPFDRVRGTLAGCSTYLTKPVDSALFKEVVQKYLPQTLENGAFVAA</sequence>
<dbReference type="Proteomes" id="UP000825679">
    <property type="component" value="Chromosome"/>
</dbReference>
<dbReference type="InterPro" id="IPR011006">
    <property type="entry name" value="CheY-like_superfamily"/>
</dbReference>
<keyword evidence="5" id="KW-1185">Reference proteome</keyword>
<gene>
    <name evidence="4" type="ORF">K4H28_13275</name>
</gene>
<evidence type="ECO:0000313" key="5">
    <source>
        <dbReference type="Proteomes" id="UP000825679"/>
    </source>
</evidence>
<accession>A0ABX8Z3W0</accession>
<feature type="modified residue" description="4-aspartylphosphate" evidence="2">
    <location>
        <position position="197"/>
    </location>
</feature>
<dbReference type="PANTHER" id="PTHR44591:SF3">
    <property type="entry name" value="RESPONSE REGULATORY DOMAIN-CONTAINING PROTEIN"/>
    <property type="match status" value="1"/>
</dbReference>
<dbReference type="InterPro" id="IPR050595">
    <property type="entry name" value="Bact_response_regulator"/>
</dbReference>
<protein>
    <submittedName>
        <fullName evidence="4">Response regulator</fullName>
    </submittedName>
</protein>